<accession>A0ACC2HQF2</accession>
<comment type="caution">
    <text evidence="1">The sequence shown here is derived from an EMBL/GenBank/DDBJ whole genome shotgun (WGS) entry which is preliminary data.</text>
</comment>
<evidence type="ECO:0000313" key="1">
    <source>
        <dbReference type="EMBL" id="KAJ8105287.1"/>
    </source>
</evidence>
<gene>
    <name evidence="1" type="ORF">OPT61_g10271</name>
</gene>
<dbReference type="Proteomes" id="UP001153331">
    <property type="component" value="Unassembled WGS sequence"/>
</dbReference>
<reference evidence="1" key="1">
    <citation type="submission" date="2022-11" db="EMBL/GenBank/DDBJ databases">
        <title>Genome Sequence of Boeremia exigua.</title>
        <authorList>
            <person name="Buettner E."/>
        </authorList>
    </citation>
    <scope>NUCLEOTIDE SEQUENCE</scope>
    <source>
        <strain evidence="1">CU02</strain>
    </source>
</reference>
<name>A0ACC2HQF2_9PLEO</name>
<sequence length="265" mass="27627">MWKVSGGASSSSESAEEGGTGGGWNVYVVKRDLSRKAEAARGRQWSSQAQAQTRTLHNARLVNGELQALVAYDHVCLGCECDAAEQREQLARGAGHSGEDGWLVLHGGAMGAVGQGSGSKCYCIPIDYSAGQDIKELNVDADCADHVHCAETGGVSRCGAVLQGAYPNATEAGAPTRGRLANERSVSVSESEWWAGEDALRPKKPVKSSAGHVSTATRSATTQRTGKQQRKAEGELAVLANGGLEGRRGGSLPDVCKRARHGAVG</sequence>
<dbReference type="EMBL" id="JAPHNI010001568">
    <property type="protein sequence ID" value="KAJ8105287.1"/>
    <property type="molecule type" value="Genomic_DNA"/>
</dbReference>
<protein>
    <submittedName>
        <fullName evidence="1">Uncharacterized protein</fullName>
    </submittedName>
</protein>
<evidence type="ECO:0000313" key="2">
    <source>
        <dbReference type="Proteomes" id="UP001153331"/>
    </source>
</evidence>
<proteinExistence type="predicted"/>
<organism evidence="1 2">
    <name type="scientific">Boeremia exigua</name>
    <dbReference type="NCBI Taxonomy" id="749465"/>
    <lineage>
        <taxon>Eukaryota</taxon>
        <taxon>Fungi</taxon>
        <taxon>Dikarya</taxon>
        <taxon>Ascomycota</taxon>
        <taxon>Pezizomycotina</taxon>
        <taxon>Dothideomycetes</taxon>
        <taxon>Pleosporomycetidae</taxon>
        <taxon>Pleosporales</taxon>
        <taxon>Pleosporineae</taxon>
        <taxon>Didymellaceae</taxon>
        <taxon>Boeremia</taxon>
    </lineage>
</organism>
<keyword evidence="2" id="KW-1185">Reference proteome</keyword>